<evidence type="ECO:0000313" key="3">
    <source>
        <dbReference type="Proteomes" id="UP000300142"/>
    </source>
</evidence>
<dbReference type="AlphaFoldDB" id="A0A480A1N1"/>
<keyword evidence="3" id="KW-1185">Reference proteome</keyword>
<dbReference type="PANTHER" id="PTHR47152">
    <property type="entry name" value="SLR2084 PROTEIN-RELATED"/>
    <property type="match status" value="1"/>
</dbReference>
<dbReference type="Gene3D" id="3.90.1570.10">
    <property type="entry name" value="tt1808, chain A"/>
    <property type="match status" value="1"/>
</dbReference>
<dbReference type="CDD" id="cd06260">
    <property type="entry name" value="DUF820-like"/>
    <property type="match status" value="1"/>
</dbReference>
<dbReference type="PANTHER" id="PTHR47152:SF4">
    <property type="entry name" value="SLR0445 PROTEIN"/>
    <property type="match status" value="1"/>
</dbReference>
<dbReference type="RefSeq" id="WP_137668563.1">
    <property type="nucleotide sequence ID" value="NZ_BJCE01000172.1"/>
</dbReference>
<evidence type="ECO:0000259" key="1">
    <source>
        <dbReference type="Pfam" id="PF05685"/>
    </source>
</evidence>
<comment type="caution">
    <text evidence="2">The sequence shown here is derived from an EMBL/GenBank/DDBJ whole genome shotgun (WGS) entry which is preliminary data.</text>
</comment>
<dbReference type="EMBL" id="BJCE01000172">
    <property type="protein sequence ID" value="GCL38769.1"/>
    <property type="molecule type" value="Genomic_DNA"/>
</dbReference>
<reference evidence="3" key="1">
    <citation type="submission" date="2019-02" db="EMBL/GenBank/DDBJ databases">
        <title>Draft genome sequence of Sphaerospermopsis reniformis NIES-1949.</title>
        <authorList>
            <person name="Yamaguchi H."/>
            <person name="Suzuki S."/>
            <person name="Kawachi M."/>
        </authorList>
    </citation>
    <scope>NUCLEOTIDE SEQUENCE [LARGE SCALE GENOMIC DNA]</scope>
    <source>
        <strain evidence="3">NIES-1949</strain>
    </source>
</reference>
<dbReference type="Pfam" id="PF05685">
    <property type="entry name" value="Uma2"/>
    <property type="match status" value="1"/>
</dbReference>
<dbReference type="InterPro" id="IPR008538">
    <property type="entry name" value="Uma2"/>
</dbReference>
<accession>A0A480A1N1</accession>
<feature type="domain" description="Putative restriction endonuclease" evidence="1">
    <location>
        <begin position="25"/>
        <end position="171"/>
    </location>
</feature>
<organism evidence="2 3">
    <name type="scientific">Sphaerospermopsis reniformis</name>
    <dbReference type="NCBI Taxonomy" id="531300"/>
    <lineage>
        <taxon>Bacteria</taxon>
        <taxon>Bacillati</taxon>
        <taxon>Cyanobacteriota</taxon>
        <taxon>Cyanophyceae</taxon>
        <taxon>Nostocales</taxon>
        <taxon>Aphanizomenonaceae</taxon>
        <taxon>Sphaerospermopsis</taxon>
    </lineage>
</organism>
<sequence>MTQALENSIGLAEEEQRFYRRGVIWERFQAIQNSFENVPGVRLFYCEGVLEIVGIGKAHEFITSLIGLLLGQYFLDKEIEFFPSGSFNQVIPGIVDYQADLSYCLGTDKDRPDLCIEVVITSGSPIKLQKYKLMQIPEVWFWEDGTLEVYCLREAEYEKISNSVLLRELDLSLLSRCILLSSPLEAIRKFRQGI</sequence>
<gene>
    <name evidence="2" type="ORF">SR1949_38880</name>
</gene>
<evidence type="ECO:0000313" key="2">
    <source>
        <dbReference type="EMBL" id="GCL38769.1"/>
    </source>
</evidence>
<protein>
    <recommendedName>
        <fullName evidence="1">Putative restriction endonuclease domain-containing protein</fullName>
    </recommendedName>
</protein>
<dbReference type="InterPro" id="IPR012296">
    <property type="entry name" value="Nuclease_put_TT1808"/>
</dbReference>
<proteinExistence type="predicted"/>
<dbReference type="Proteomes" id="UP000300142">
    <property type="component" value="Unassembled WGS sequence"/>
</dbReference>
<name>A0A480A1N1_9CYAN</name>